<dbReference type="Proteomes" id="UP000691718">
    <property type="component" value="Unassembled WGS sequence"/>
</dbReference>
<comment type="caution">
    <text evidence="5">The sequence shown here is derived from an EMBL/GenBank/DDBJ whole genome shotgun (WGS) entry which is preliminary data.</text>
</comment>
<feature type="compositionally biased region" description="Polar residues" evidence="3">
    <location>
        <begin position="1"/>
        <end position="17"/>
    </location>
</feature>
<comment type="subcellular location">
    <subcellularLocation>
        <location evidence="1">Nucleus</location>
    </subcellularLocation>
</comment>
<evidence type="ECO:0000256" key="1">
    <source>
        <dbReference type="PROSITE-ProRule" id="PRU00371"/>
    </source>
</evidence>
<feature type="domain" description="BESS" evidence="4">
    <location>
        <begin position="342"/>
        <end position="381"/>
    </location>
</feature>
<feature type="region of interest" description="Disordered" evidence="3">
    <location>
        <begin position="1"/>
        <end position="22"/>
    </location>
</feature>
<proteinExistence type="predicted"/>
<dbReference type="EMBL" id="CAJQZP010001390">
    <property type="protein sequence ID" value="CAG5042881.1"/>
    <property type="molecule type" value="Genomic_DNA"/>
</dbReference>
<accession>A0A8S3XVN6</accession>
<dbReference type="OrthoDB" id="6908848at2759"/>
<evidence type="ECO:0000259" key="4">
    <source>
        <dbReference type="PROSITE" id="PS51031"/>
    </source>
</evidence>
<protein>
    <submittedName>
        <fullName evidence="5">(apollo) hypothetical protein</fullName>
    </submittedName>
</protein>
<feature type="coiled-coil region" evidence="2">
    <location>
        <begin position="91"/>
        <end position="136"/>
    </location>
</feature>
<dbReference type="PROSITE" id="PS51031">
    <property type="entry name" value="BESS"/>
    <property type="match status" value="1"/>
</dbReference>
<reference evidence="5" key="1">
    <citation type="submission" date="2021-04" db="EMBL/GenBank/DDBJ databases">
        <authorList>
            <person name="Tunstrom K."/>
        </authorList>
    </citation>
    <scope>NUCLEOTIDE SEQUENCE</scope>
</reference>
<evidence type="ECO:0000256" key="3">
    <source>
        <dbReference type="SAM" id="MobiDB-lite"/>
    </source>
</evidence>
<evidence type="ECO:0000256" key="2">
    <source>
        <dbReference type="SAM" id="Coils"/>
    </source>
</evidence>
<dbReference type="InterPro" id="IPR004210">
    <property type="entry name" value="BESS_motif"/>
</dbReference>
<dbReference type="AlphaFoldDB" id="A0A8S3XVN6"/>
<keyword evidence="1" id="KW-0539">Nucleus</keyword>
<keyword evidence="2" id="KW-0175">Coiled coil</keyword>
<sequence length="403" mass="46740">MFKSPPKTSNKRNTPSRSDSDIRKLCSEEGLAPKEFIAHNVTQRTKCRYPSGAGAPEFLEELTTIKSDITNDIKSMLKELLSAQTSRMDKFENYLLDIKNLNSKIENTNNDIEKFMNFISEQITSLETKITYLEQERTTVAYTLSSLEEKMETLDRSCIKTCVEIRKLPKRNQESKKDLFDMLIKLSKLIEINLQVSGIRDVSRQYSKKENKTSNLTVEFSNTLIKSADIQRKWKNLKNCFSRELSAQKKVSRVNLVRRNESIFSLINYHSLIPITTSRDTSGNIKSIEECANSETQSDENNSQQKQNSRKAIYQRKTGAQGRKENTDEEELLNILRKKQILDEDISFAEMLIPMLRKLNEDQKFYAKIVFLNAMDRAKNMFRSLYTPDQCKLLSNLYIPHQC</sequence>
<feature type="region of interest" description="Disordered" evidence="3">
    <location>
        <begin position="292"/>
        <end position="326"/>
    </location>
</feature>
<evidence type="ECO:0000313" key="5">
    <source>
        <dbReference type="EMBL" id="CAG5042881.1"/>
    </source>
</evidence>
<feature type="compositionally biased region" description="Polar residues" evidence="3">
    <location>
        <begin position="293"/>
        <end position="307"/>
    </location>
</feature>
<dbReference type="GO" id="GO:0005634">
    <property type="term" value="C:nucleus"/>
    <property type="evidence" value="ECO:0007669"/>
    <property type="project" value="UniProtKB-SubCell"/>
</dbReference>
<dbReference type="GO" id="GO:0003677">
    <property type="term" value="F:DNA binding"/>
    <property type="evidence" value="ECO:0007669"/>
    <property type="project" value="InterPro"/>
</dbReference>
<organism evidence="5 6">
    <name type="scientific">Parnassius apollo</name>
    <name type="common">Apollo butterfly</name>
    <name type="synonym">Papilio apollo</name>
    <dbReference type="NCBI Taxonomy" id="110799"/>
    <lineage>
        <taxon>Eukaryota</taxon>
        <taxon>Metazoa</taxon>
        <taxon>Ecdysozoa</taxon>
        <taxon>Arthropoda</taxon>
        <taxon>Hexapoda</taxon>
        <taxon>Insecta</taxon>
        <taxon>Pterygota</taxon>
        <taxon>Neoptera</taxon>
        <taxon>Endopterygota</taxon>
        <taxon>Lepidoptera</taxon>
        <taxon>Glossata</taxon>
        <taxon>Ditrysia</taxon>
        <taxon>Papilionoidea</taxon>
        <taxon>Papilionidae</taxon>
        <taxon>Parnassiinae</taxon>
        <taxon>Parnassini</taxon>
        <taxon>Parnassius</taxon>
        <taxon>Parnassius</taxon>
    </lineage>
</organism>
<gene>
    <name evidence="5" type="ORF">PAPOLLO_LOCUS22550</name>
</gene>
<keyword evidence="6" id="KW-1185">Reference proteome</keyword>
<evidence type="ECO:0000313" key="6">
    <source>
        <dbReference type="Proteomes" id="UP000691718"/>
    </source>
</evidence>
<name>A0A8S3XVN6_PARAO</name>